<dbReference type="Proteomes" id="UP000067626">
    <property type="component" value="Chromosome"/>
</dbReference>
<organism evidence="3 4">
    <name type="scientific">Chondromyces crocatus</name>
    <dbReference type="NCBI Taxonomy" id="52"/>
    <lineage>
        <taxon>Bacteria</taxon>
        <taxon>Pseudomonadati</taxon>
        <taxon>Myxococcota</taxon>
        <taxon>Polyangia</taxon>
        <taxon>Polyangiales</taxon>
        <taxon>Polyangiaceae</taxon>
        <taxon>Chondromyces</taxon>
    </lineage>
</organism>
<evidence type="ECO:0000259" key="2">
    <source>
        <dbReference type="Pfam" id="PF04909"/>
    </source>
</evidence>
<dbReference type="KEGG" id="ccro:CMC5_017720"/>
<dbReference type="SUPFAM" id="SSF51556">
    <property type="entry name" value="Metallo-dependent hydrolases"/>
    <property type="match status" value="1"/>
</dbReference>
<dbReference type="PANTHER" id="PTHR21240">
    <property type="entry name" value="2-AMINO-3-CARBOXYLMUCONATE-6-SEMIALDEHYDE DECARBOXYLASE"/>
    <property type="match status" value="1"/>
</dbReference>
<protein>
    <submittedName>
        <fullName evidence="3">Amidohydrolase</fullName>
        <ecNumber evidence="3">3.5.1.32</ecNumber>
    </submittedName>
</protein>
<dbReference type="RefSeq" id="WP_050429972.1">
    <property type="nucleotide sequence ID" value="NZ_CP012159.1"/>
</dbReference>
<name>A0A0K1E9U0_CHOCO</name>
<dbReference type="AlphaFoldDB" id="A0A0K1E9U0"/>
<dbReference type="Gene3D" id="3.20.20.140">
    <property type="entry name" value="Metal-dependent hydrolases"/>
    <property type="match status" value="1"/>
</dbReference>
<keyword evidence="3" id="KW-0378">Hydrolase</keyword>
<evidence type="ECO:0000256" key="1">
    <source>
        <dbReference type="ARBA" id="ARBA00023239"/>
    </source>
</evidence>
<keyword evidence="4" id="KW-1185">Reference proteome</keyword>
<dbReference type="EMBL" id="CP012159">
    <property type="protein sequence ID" value="AKT37630.1"/>
    <property type="molecule type" value="Genomic_DNA"/>
</dbReference>
<dbReference type="Pfam" id="PF04909">
    <property type="entry name" value="Amidohydro_2"/>
    <property type="match status" value="1"/>
</dbReference>
<accession>A0A0K1E9U0</accession>
<sequence length="252" mass="26944">MIIDAHAHVSPTSYGSAELYLQQLAQGGIAQGVVSPGGMLDVRQMGAYISGQLKPDLVPKNEYVDWGLGLSGGLHGFACVDPCTETAPETLERYLRQGFRGLMVTPLVHKFSFGDDVLAPLMEVCAAHGATVCSHVAFRPGANTADYVRLAERHPNTPFILEHMGAGPADSEATAAATRLDNLYLETSLGSYLHIAETVKRAGASKVIFGSEFPLSHPVVELQKLLLLPISSGERDKILGGNIRHLLRIGCS</sequence>
<evidence type="ECO:0000313" key="3">
    <source>
        <dbReference type="EMBL" id="AKT37630.1"/>
    </source>
</evidence>
<dbReference type="PATRIC" id="fig|52.7.peg.1903"/>
<dbReference type="GO" id="GO:0016831">
    <property type="term" value="F:carboxy-lyase activity"/>
    <property type="evidence" value="ECO:0007669"/>
    <property type="project" value="InterPro"/>
</dbReference>
<dbReference type="OrthoDB" id="1407586at2"/>
<dbReference type="GO" id="GO:0047980">
    <property type="term" value="F:hippurate hydrolase activity"/>
    <property type="evidence" value="ECO:0007669"/>
    <property type="project" value="UniProtKB-EC"/>
</dbReference>
<dbReference type="EC" id="3.5.1.32" evidence="3"/>
<keyword evidence="1" id="KW-0456">Lyase</keyword>
<gene>
    <name evidence="3" type="ORF">CMC5_017720</name>
</gene>
<reference evidence="3 4" key="1">
    <citation type="submission" date="2015-07" db="EMBL/GenBank/DDBJ databases">
        <title>Genome analysis of myxobacterium Chondromyces crocatus Cm c5 reveals a high potential for natural compound synthesis and the genetic basis for the loss of fruiting body formation.</title>
        <authorList>
            <person name="Zaburannyi N."/>
            <person name="Bunk B."/>
            <person name="Maier J."/>
            <person name="Overmann J."/>
            <person name="Mueller R."/>
        </authorList>
    </citation>
    <scope>NUCLEOTIDE SEQUENCE [LARGE SCALE GENOMIC DNA]</scope>
    <source>
        <strain evidence="3 4">Cm c5</strain>
    </source>
</reference>
<dbReference type="STRING" id="52.CMC5_017720"/>
<evidence type="ECO:0000313" key="4">
    <source>
        <dbReference type="Proteomes" id="UP000067626"/>
    </source>
</evidence>
<dbReference type="InterPro" id="IPR032465">
    <property type="entry name" value="ACMSD"/>
</dbReference>
<dbReference type="InterPro" id="IPR032466">
    <property type="entry name" value="Metal_Hydrolase"/>
</dbReference>
<dbReference type="InterPro" id="IPR006680">
    <property type="entry name" value="Amidohydro-rel"/>
</dbReference>
<proteinExistence type="predicted"/>
<feature type="domain" description="Amidohydrolase-related" evidence="2">
    <location>
        <begin position="3"/>
        <end position="249"/>
    </location>
</feature>